<dbReference type="InterPro" id="IPR013783">
    <property type="entry name" value="Ig-like_fold"/>
</dbReference>
<evidence type="ECO:0000256" key="1">
    <source>
        <dbReference type="SAM" id="SignalP"/>
    </source>
</evidence>
<dbReference type="EMBL" id="CP042433">
    <property type="protein sequence ID" value="QEC58153.1"/>
    <property type="molecule type" value="Genomic_DNA"/>
</dbReference>
<proteinExistence type="predicted"/>
<organism evidence="2 3">
    <name type="scientific">Flavisolibacter ginsenosidimutans</name>
    <dbReference type="NCBI Taxonomy" id="661481"/>
    <lineage>
        <taxon>Bacteria</taxon>
        <taxon>Pseudomonadati</taxon>
        <taxon>Bacteroidota</taxon>
        <taxon>Chitinophagia</taxon>
        <taxon>Chitinophagales</taxon>
        <taxon>Chitinophagaceae</taxon>
        <taxon>Flavisolibacter</taxon>
    </lineage>
</organism>
<accession>A0A5B8UNL0</accession>
<protein>
    <submittedName>
        <fullName evidence="2">T9SS type A sorting domain-containing protein</fullName>
    </submittedName>
</protein>
<feature type="signal peptide" evidence="1">
    <location>
        <begin position="1"/>
        <end position="22"/>
    </location>
</feature>
<dbReference type="Gene3D" id="2.60.40.10">
    <property type="entry name" value="Immunoglobulins"/>
    <property type="match status" value="1"/>
</dbReference>
<evidence type="ECO:0000313" key="2">
    <source>
        <dbReference type="EMBL" id="QEC58153.1"/>
    </source>
</evidence>
<dbReference type="AlphaFoldDB" id="A0A5B8UNL0"/>
<dbReference type="RefSeq" id="WP_146791214.1">
    <property type="nucleotide sequence ID" value="NZ_BAABIO010000003.1"/>
</dbReference>
<gene>
    <name evidence="2" type="ORF">FSB75_20330</name>
</gene>
<dbReference type="Proteomes" id="UP000321204">
    <property type="component" value="Chromosome"/>
</dbReference>
<feature type="chain" id="PRO_5022910185" evidence="1">
    <location>
        <begin position="23"/>
        <end position="472"/>
    </location>
</feature>
<evidence type="ECO:0000313" key="3">
    <source>
        <dbReference type="Proteomes" id="UP000321204"/>
    </source>
</evidence>
<sequence>MKTKFLQAVLIMASLHGAAQKAATVFGNVQIYPGASVTAVGDFSITSTGNFINNGTLYAKANVNNSQASMTAGTGTLYLNGTTQQTVGGTAAFKTANLTTANAAGVLLNTDLSVSGMHTFSSGQIFTAAAPTYLIYESGSSYSGDNDAAHVVGWVKKNGSSSFAFPVGNTTVERTIQLSSLSAASSFAVNYFRTTPNRFQLASGFVQVDSSEYWQVNEISGGTATVTLNWNNNKVPFFNWSLADIRVAGYNGANWIPQGGTATGNTATTGTISSSQLSSFNLFTFGATSYVLPLRLLSFTAKRGQNDVGISWKVADEKDVAYYAVERSDNGFNFYPLTQLFAHNSGNVEGYTCTDYAAITTAAYYRLKWTNTNGTAAYSSVVKVDGAIENNALALQFNPVKDRLVLLASPQLKGLFQFRIFSATAQLVQTGRVTIEGGGRYELPLTGTMPPGNYTINISDASQSFTLKFVVR</sequence>
<keyword evidence="1" id="KW-0732">Signal</keyword>
<name>A0A5B8UNL0_9BACT</name>
<dbReference type="OrthoDB" id="863479at2"/>
<dbReference type="KEGG" id="fgg:FSB75_20330"/>
<keyword evidence="3" id="KW-1185">Reference proteome</keyword>
<reference evidence="2 3" key="1">
    <citation type="journal article" date="2015" name="Int. J. Syst. Evol. Microbiol.">
        <title>Flavisolibacter ginsenosidimutans sp. nov., with ginsenoside-converting activity isolated from soil used for cultivating ginseng.</title>
        <authorList>
            <person name="Zhao Y."/>
            <person name="Liu Q."/>
            <person name="Kang M.S."/>
            <person name="Jin F."/>
            <person name="Yu H."/>
            <person name="Im W.T."/>
        </authorList>
    </citation>
    <scope>NUCLEOTIDE SEQUENCE [LARGE SCALE GENOMIC DNA]</scope>
    <source>
        <strain evidence="2 3">Gsoil 636</strain>
    </source>
</reference>